<organism evidence="2 3">
    <name type="scientific">Phascolomyces articulosus</name>
    <dbReference type="NCBI Taxonomy" id="60185"/>
    <lineage>
        <taxon>Eukaryota</taxon>
        <taxon>Fungi</taxon>
        <taxon>Fungi incertae sedis</taxon>
        <taxon>Mucoromycota</taxon>
        <taxon>Mucoromycotina</taxon>
        <taxon>Mucoromycetes</taxon>
        <taxon>Mucorales</taxon>
        <taxon>Lichtheimiaceae</taxon>
        <taxon>Phascolomyces</taxon>
    </lineage>
</organism>
<proteinExistence type="predicted"/>
<dbReference type="Proteomes" id="UP001209540">
    <property type="component" value="Unassembled WGS sequence"/>
</dbReference>
<feature type="region of interest" description="Disordered" evidence="1">
    <location>
        <begin position="117"/>
        <end position="137"/>
    </location>
</feature>
<dbReference type="PANTHER" id="PTHR28051">
    <property type="entry name" value="PROTEIN MTL1-RELATED"/>
    <property type="match status" value="1"/>
</dbReference>
<feature type="compositionally biased region" description="Low complexity" evidence="1">
    <location>
        <begin position="117"/>
        <end position="135"/>
    </location>
</feature>
<keyword evidence="3" id="KW-1185">Reference proteome</keyword>
<accession>A0AAD5K441</accession>
<evidence type="ECO:0000313" key="2">
    <source>
        <dbReference type="EMBL" id="KAI9253469.1"/>
    </source>
</evidence>
<reference evidence="2" key="2">
    <citation type="submission" date="2023-02" db="EMBL/GenBank/DDBJ databases">
        <authorList>
            <consortium name="DOE Joint Genome Institute"/>
            <person name="Mondo S.J."/>
            <person name="Chang Y."/>
            <person name="Wang Y."/>
            <person name="Ahrendt S."/>
            <person name="Andreopoulos W."/>
            <person name="Barry K."/>
            <person name="Beard J."/>
            <person name="Benny G.L."/>
            <person name="Blankenship S."/>
            <person name="Bonito G."/>
            <person name="Cuomo C."/>
            <person name="Desiro A."/>
            <person name="Gervers K.A."/>
            <person name="Hundley H."/>
            <person name="Kuo A."/>
            <person name="LaButti K."/>
            <person name="Lang B.F."/>
            <person name="Lipzen A."/>
            <person name="O'Donnell K."/>
            <person name="Pangilinan J."/>
            <person name="Reynolds N."/>
            <person name="Sandor L."/>
            <person name="Smith M.W."/>
            <person name="Tsang A."/>
            <person name="Grigoriev I.V."/>
            <person name="Stajich J.E."/>
            <person name="Spatafora J.W."/>
        </authorList>
    </citation>
    <scope>NUCLEOTIDE SEQUENCE</scope>
    <source>
        <strain evidence="2">RSA 2281</strain>
    </source>
</reference>
<dbReference type="GO" id="GO:0005773">
    <property type="term" value="C:vacuole"/>
    <property type="evidence" value="ECO:0007669"/>
    <property type="project" value="GOC"/>
</dbReference>
<dbReference type="PANTHER" id="PTHR28051:SF1">
    <property type="entry name" value="PROTEIN MTL1-RELATED"/>
    <property type="match status" value="1"/>
</dbReference>
<dbReference type="EMBL" id="JAIXMP010000026">
    <property type="protein sequence ID" value="KAI9253469.1"/>
    <property type="molecule type" value="Genomic_DNA"/>
</dbReference>
<comment type="caution">
    <text evidence="2">The sequence shown here is derived from an EMBL/GenBank/DDBJ whole genome shotgun (WGS) entry which is preliminary data.</text>
</comment>
<dbReference type="GO" id="GO:0007039">
    <property type="term" value="P:protein catabolic process in the vacuole"/>
    <property type="evidence" value="ECO:0007669"/>
    <property type="project" value="TreeGrafter"/>
</dbReference>
<dbReference type="AlphaFoldDB" id="A0AAD5K441"/>
<protein>
    <submittedName>
        <fullName evidence="2">Uncharacterized protein</fullName>
    </submittedName>
</protein>
<gene>
    <name evidence="2" type="ORF">BDA99DRAFT_171714</name>
</gene>
<evidence type="ECO:0000313" key="3">
    <source>
        <dbReference type="Proteomes" id="UP001209540"/>
    </source>
</evidence>
<dbReference type="GO" id="GO:0042149">
    <property type="term" value="P:cellular response to glucose starvation"/>
    <property type="evidence" value="ECO:0007669"/>
    <property type="project" value="TreeGrafter"/>
</dbReference>
<evidence type="ECO:0000256" key="1">
    <source>
        <dbReference type="SAM" id="MobiDB-lite"/>
    </source>
</evidence>
<sequence length="164" mass="19277">MKARIHVDYLSHDWEANDVICAHTQIYKQIRAMKTKLNKDPENKSILVEYQRLNRYQNALWRQMSRTCTSRLGKQNHLVHPSTVNWQKESDITWLYGPLYTNDNDEDEITMTTSMSSTTTTTTSHCHNNNNTATSIQRQQDLKPVLKSSIYVRRRSTSTTYTYQ</sequence>
<dbReference type="InterPro" id="IPR052292">
    <property type="entry name" value="Glucose_repression_reg"/>
</dbReference>
<reference evidence="2" key="1">
    <citation type="journal article" date="2022" name="IScience">
        <title>Evolution of zygomycete secretomes and the origins of terrestrial fungal ecologies.</title>
        <authorList>
            <person name="Chang Y."/>
            <person name="Wang Y."/>
            <person name="Mondo S."/>
            <person name="Ahrendt S."/>
            <person name="Andreopoulos W."/>
            <person name="Barry K."/>
            <person name="Beard J."/>
            <person name="Benny G.L."/>
            <person name="Blankenship S."/>
            <person name="Bonito G."/>
            <person name="Cuomo C."/>
            <person name="Desiro A."/>
            <person name="Gervers K.A."/>
            <person name="Hundley H."/>
            <person name="Kuo A."/>
            <person name="LaButti K."/>
            <person name="Lang B.F."/>
            <person name="Lipzen A."/>
            <person name="O'Donnell K."/>
            <person name="Pangilinan J."/>
            <person name="Reynolds N."/>
            <person name="Sandor L."/>
            <person name="Smith M.E."/>
            <person name="Tsang A."/>
            <person name="Grigoriev I.V."/>
            <person name="Stajich J.E."/>
            <person name="Spatafora J.W."/>
        </authorList>
    </citation>
    <scope>NUCLEOTIDE SEQUENCE</scope>
    <source>
        <strain evidence="2">RSA 2281</strain>
    </source>
</reference>
<name>A0AAD5K441_9FUNG</name>